<gene>
    <name evidence="2" type="ORF">H924_11420</name>
</gene>
<accession>M1UVV7</accession>
<dbReference type="HOGENOM" id="CLU_2408232_0_0_11"/>
<protein>
    <submittedName>
        <fullName evidence="2">Uncharacterized protein</fullName>
    </submittedName>
</protein>
<dbReference type="STRING" id="1121353.H924_11420"/>
<proteinExistence type="predicted"/>
<dbReference type="Proteomes" id="UP000011760">
    <property type="component" value="Chromosome"/>
</dbReference>
<feature type="region of interest" description="Disordered" evidence="1">
    <location>
        <begin position="1"/>
        <end position="30"/>
    </location>
</feature>
<dbReference type="EMBL" id="CP004354">
    <property type="protein sequence ID" value="AGG67712.1"/>
    <property type="molecule type" value="Genomic_DNA"/>
</dbReference>
<sequence>MDPDYLYEDRASGKQEDRLESARACGRKGGRPFKMTAAKVRLTMASMRQPEISVAAFARSWGLPERFSTGMSHRQESCAKTVGNCSLAADHQ</sequence>
<evidence type="ECO:0000313" key="2">
    <source>
        <dbReference type="EMBL" id="AGG67712.1"/>
    </source>
</evidence>
<keyword evidence="3" id="KW-1185">Reference proteome</keyword>
<organism evidence="2 3">
    <name type="scientific">Corynebacterium callunae DSM 20147</name>
    <dbReference type="NCBI Taxonomy" id="1121353"/>
    <lineage>
        <taxon>Bacteria</taxon>
        <taxon>Bacillati</taxon>
        <taxon>Actinomycetota</taxon>
        <taxon>Actinomycetes</taxon>
        <taxon>Mycobacteriales</taxon>
        <taxon>Corynebacteriaceae</taxon>
        <taxon>Corynebacterium</taxon>
    </lineage>
</organism>
<evidence type="ECO:0000256" key="1">
    <source>
        <dbReference type="SAM" id="MobiDB-lite"/>
    </source>
</evidence>
<dbReference type="AlphaFoldDB" id="M1UVV7"/>
<evidence type="ECO:0000313" key="3">
    <source>
        <dbReference type="Proteomes" id="UP000011760"/>
    </source>
</evidence>
<dbReference type="KEGG" id="ccn:H924_11420"/>
<reference evidence="2 3" key="1">
    <citation type="submission" date="2013-02" db="EMBL/GenBank/DDBJ databases">
        <title>The complete genome sequence of Corynebacterium callunae DSM 20147.</title>
        <authorList>
            <person name="Ruckert C."/>
            <person name="Albersmeier A."/>
            <person name="Kalinowski J."/>
        </authorList>
    </citation>
    <scope>NUCLEOTIDE SEQUENCE [LARGE SCALE GENOMIC DNA]</scope>
    <source>
        <strain evidence="2 3">DSM 20147</strain>
    </source>
</reference>
<name>M1UVV7_9CORY</name>
<feature type="compositionally biased region" description="Basic and acidic residues" evidence="1">
    <location>
        <begin position="7"/>
        <end position="21"/>
    </location>
</feature>